<reference evidence="2" key="1">
    <citation type="submission" date="2020-06" db="EMBL/GenBank/DDBJ databases">
        <authorList>
            <consortium name="Plant Systems Biology data submission"/>
        </authorList>
    </citation>
    <scope>NUCLEOTIDE SEQUENCE</scope>
    <source>
        <strain evidence="2">D6</strain>
    </source>
</reference>
<evidence type="ECO:0000259" key="1">
    <source>
        <dbReference type="Pfam" id="PF00644"/>
    </source>
</evidence>
<name>A0A9N8HW17_9STRA</name>
<dbReference type="Proteomes" id="UP001153069">
    <property type="component" value="Unassembled WGS sequence"/>
</dbReference>
<dbReference type="EMBL" id="CAICTM010002053">
    <property type="protein sequence ID" value="CAB9527727.1"/>
    <property type="molecule type" value="Genomic_DNA"/>
</dbReference>
<proteinExistence type="predicted"/>
<dbReference type="GO" id="GO:0003950">
    <property type="term" value="F:NAD+ poly-ADP-ribosyltransferase activity"/>
    <property type="evidence" value="ECO:0007669"/>
    <property type="project" value="InterPro"/>
</dbReference>
<dbReference type="Gene3D" id="3.90.228.10">
    <property type="match status" value="1"/>
</dbReference>
<dbReference type="SUPFAM" id="SSF56399">
    <property type="entry name" value="ADP-ribosylation"/>
    <property type="match status" value="1"/>
</dbReference>
<accession>A0A9N8HW17</accession>
<gene>
    <name evidence="2" type="ORF">SEMRO_2055_G312840.1</name>
</gene>
<dbReference type="InterPro" id="IPR012317">
    <property type="entry name" value="Poly(ADP-ribose)pol_cat_dom"/>
</dbReference>
<protein>
    <recommendedName>
        <fullName evidence="1">PARP catalytic domain-containing protein</fullName>
    </recommendedName>
</protein>
<evidence type="ECO:0000313" key="3">
    <source>
        <dbReference type="Proteomes" id="UP001153069"/>
    </source>
</evidence>
<feature type="domain" description="PARP catalytic" evidence="1">
    <location>
        <begin position="114"/>
        <end position="198"/>
    </location>
</feature>
<dbReference type="AlphaFoldDB" id="A0A9N8HW17"/>
<sequence>MTAGEEQKGGAKKDMRSDFERTISMIPAPSFTTDVPPECAGTAMSMVFEEESEKAPPKEIMRNVREFCESQDMVEFCEKAGVMGGTFEWNANNNNASRYFKRHSNVTTRFLRSYEKNLEKVVPLNHHKQYINFWETYRHDESAKRIGVVFHGTPEERVQEILNNGLDPKYRKTQAFGKGEYFSKDPGLATTYTKGGHKMIVFLIFIPEEHERYYNQKDRDIIVVNNTSHELPIGVITYESVDRAIVQHTQRLRIEQKEMKFEAMGKEKILKKAKEDGADEGTIKKLEDDVQEAWDEYFRTKLNKDRNVMDHLHETNIIFDK</sequence>
<evidence type="ECO:0000313" key="2">
    <source>
        <dbReference type="EMBL" id="CAB9527727.1"/>
    </source>
</evidence>
<dbReference type="Pfam" id="PF00644">
    <property type="entry name" value="PARP"/>
    <property type="match status" value="1"/>
</dbReference>
<comment type="caution">
    <text evidence="2">The sequence shown here is derived from an EMBL/GenBank/DDBJ whole genome shotgun (WGS) entry which is preliminary data.</text>
</comment>
<organism evidence="2 3">
    <name type="scientific">Seminavis robusta</name>
    <dbReference type="NCBI Taxonomy" id="568900"/>
    <lineage>
        <taxon>Eukaryota</taxon>
        <taxon>Sar</taxon>
        <taxon>Stramenopiles</taxon>
        <taxon>Ochrophyta</taxon>
        <taxon>Bacillariophyta</taxon>
        <taxon>Bacillariophyceae</taxon>
        <taxon>Bacillariophycidae</taxon>
        <taxon>Naviculales</taxon>
        <taxon>Naviculaceae</taxon>
        <taxon>Seminavis</taxon>
    </lineage>
</organism>
<keyword evidence="3" id="KW-1185">Reference proteome</keyword>